<reference evidence="6 7" key="1">
    <citation type="submission" date="2017-06" db="EMBL/GenBank/DDBJ databases">
        <title>Comparative genomic analysis of Ambrosia Fusariam Clade fungi.</title>
        <authorList>
            <person name="Stajich J.E."/>
            <person name="Carrillo J."/>
            <person name="Kijimoto T."/>
            <person name="Eskalen A."/>
            <person name="O'Donnell K."/>
            <person name="Kasson M."/>
        </authorList>
    </citation>
    <scope>NUCLEOTIDE SEQUENCE [LARGE SCALE GENOMIC DNA]</scope>
    <source>
        <strain evidence="6">UCR3666</strain>
    </source>
</reference>
<evidence type="ECO:0000259" key="5">
    <source>
        <dbReference type="Pfam" id="PF06985"/>
    </source>
</evidence>
<evidence type="ECO:0000313" key="7">
    <source>
        <dbReference type="Proteomes" id="UP000277212"/>
    </source>
</evidence>
<dbReference type="PANTHER" id="PTHR24166">
    <property type="entry name" value="ROLLING PEBBLES, ISOFORM B"/>
    <property type="match status" value="1"/>
</dbReference>
<dbReference type="Pfam" id="PF00023">
    <property type="entry name" value="Ank"/>
    <property type="match status" value="2"/>
</dbReference>
<dbReference type="PROSITE" id="PS50088">
    <property type="entry name" value="ANK_REPEAT"/>
    <property type="match status" value="6"/>
</dbReference>
<dbReference type="STRING" id="2010991.A0A3M2SJ55"/>
<feature type="repeat" description="ANK" evidence="3">
    <location>
        <begin position="47"/>
        <end position="79"/>
    </location>
</feature>
<evidence type="ECO:0000256" key="1">
    <source>
        <dbReference type="ARBA" id="ARBA00022737"/>
    </source>
</evidence>
<feature type="repeat" description="ANK" evidence="3">
    <location>
        <begin position="493"/>
        <end position="525"/>
    </location>
</feature>
<dbReference type="EMBL" id="NKUJ01000036">
    <property type="protein sequence ID" value="RMJ17162.1"/>
    <property type="molecule type" value="Genomic_DNA"/>
</dbReference>
<organism evidence="6 7">
    <name type="scientific">Fusarium kuroshium</name>
    <dbReference type="NCBI Taxonomy" id="2010991"/>
    <lineage>
        <taxon>Eukaryota</taxon>
        <taxon>Fungi</taxon>
        <taxon>Dikarya</taxon>
        <taxon>Ascomycota</taxon>
        <taxon>Pezizomycotina</taxon>
        <taxon>Sordariomycetes</taxon>
        <taxon>Hypocreomycetidae</taxon>
        <taxon>Hypocreales</taxon>
        <taxon>Nectriaceae</taxon>
        <taxon>Fusarium</taxon>
        <taxon>Fusarium solani species complex</taxon>
    </lineage>
</organism>
<feature type="compositionally biased region" description="Low complexity" evidence="4">
    <location>
        <begin position="773"/>
        <end position="786"/>
    </location>
</feature>
<dbReference type="OrthoDB" id="5428863at2759"/>
<dbReference type="Pfam" id="PF12796">
    <property type="entry name" value="Ank_2"/>
    <property type="match status" value="5"/>
</dbReference>
<dbReference type="Pfam" id="PF06985">
    <property type="entry name" value="HET"/>
    <property type="match status" value="1"/>
</dbReference>
<keyword evidence="7" id="KW-1185">Reference proteome</keyword>
<dbReference type="InterPro" id="IPR036770">
    <property type="entry name" value="Ankyrin_rpt-contain_sf"/>
</dbReference>
<dbReference type="InterPro" id="IPR050889">
    <property type="entry name" value="Dendritic_Spine_Reg/Scaffold"/>
</dbReference>
<dbReference type="SMART" id="SM00248">
    <property type="entry name" value="ANK"/>
    <property type="match status" value="17"/>
</dbReference>
<evidence type="ECO:0000256" key="2">
    <source>
        <dbReference type="ARBA" id="ARBA00023043"/>
    </source>
</evidence>
<name>A0A3M2SJ55_9HYPO</name>
<evidence type="ECO:0000313" key="6">
    <source>
        <dbReference type="EMBL" id="RMJ17162.1"/>
    </source>
</evidence>
<proteinExistence type="predicted"/>
<dbReference type="InterPro" id="IPR002110">
    <property type="entry name" value="Ankyrin_rpt"/>
</dbReference>
<feature type="repeat" description="ANK" evidence="3">
    <location>
        <begin position="595"/>
        <end position="628"/>
    </location>
</feature>
<dbReference type="PROSITE" id="PS50297">
    <property type="entry name" value="ANK_REP_REGION"/>
    <property type="match status" value="6"/>
</dbReference>
<dbReference type="Gene3D" id="1.25.40.20">
    <property type="entry name" value="Ankyrin repeat-containing domain"/>
    <property type="match status" value="6"/>
</dbReference>
<gene>
    <name evidence="6" type="ORF">CDV36_003152</name>
</gene>
<feature type="repeat" description="ANK" evidence="3">
    <location>
        <begin position="13"/>
        <end position="46"/>
    </location>
</feature>
<evidence type="ECO:0000256" key="4">
    <source>
        <dbReference type="SAM" id="MobiDB-lite"/>
    </source>
</evidence>
<dbReference type="PRINTS" id="PR01415">
    <property type="entry name" value="ANKYRIN"/>
</dbReference>
<feature type="repeat" description="ANK" evidence="3">
    <location>
        <begin position="460"/>
        <end position="492"/>
    </location>
</feature>
<dbReference type="InterPro" id="IPR010730">
    <property type="entry name" value="HET"/>
</dbReference>
<feature type="region of interest" description="Disordered" evidence="4">
    <location>
        <begin position="766"/>
        <end position="786"/>
    </location>
</feature>
<sequence length="1345" mass="146490">MASDTASDTAGDKGRTPLACAAEAGDVDLVVKLLASADIDVDERDYDGCTPLALAARNGHTAVIEKLLAHDANPSLRDLQQVAPLWIAAKHGYASVVRLLLASGRLSDVNPRPLKLYPHGTGSPLSIALVEGHQETAGLLAYASSIDISMETDIVDPKTGIVSLLGLAVRDGYEDVALTLLDKCDLGDVSEDTDSIDDTSDNNKVVENAVESASRLLVFAAYSGCYRIAQKLLAKRGANPNAVYEYAIEGDRNCVQQSPLMAASRRGHAGIVRLLLDAEGIQPGLSVDDGTTALILAASGGFLDVVKMLLAHPRVEADHKGKHKRTALSYAAEHAHEAIVAELLATGVVDPNSQDDWAQTPLYRAIMNNAPGIVTAILEHPKTDPQGKPEYSALVWAARQGYTDVVRVLLDSGRVDVNAASTSNFFRGLPLIDASGSGKQDVVRLLLSFPGIDPNAQNLLGGTALINASENGQAEVVEQLLAAGADPNLESPWGDIPLMKAAENGQAEVVEQLLAAGVDPNLQNRWGTTPLMEAARNGQGEVIGQLLVAGVDPNIQDNEGKTALCNAAGSSCSTEMAIRVLVKAPGVNAGLTDNMGRTALSLAAEAGSFDNVVTLLAVDGVNPDARDATGRSPLSWVFSRDLQRRGPDDDRELLRTSFSRKSIRKRKRGAEDADWRPERLLDDHKAIVRRLLDIPTVDPNAVDAEGLTPLLRAVSSYHSSEFVELLLSRPGLNVNCQGPDGLSPLAVAKRARDEITMALLRAHGATMPEDTASRTPRTTSSRPHPSTSLATVPHFYLIECSTRRVLPQEKSEAGRPPPPYVALSYVWGQSPSDQQQHQTTDESLGVIPAVVEDAIRVTLELGYEYLWVDRYCIIQTGSETVKQEQLRHMHTVYANAEVTLVDAAGEGTSTGLLGAPGRPRVQQPGALIKGHALVCIPPDPTYHIRSGTTWATRGWTYQEGLVSRRRLFFSKYEMSYECRDMLCREALRLPPAVEQRMPRQGLRFMDPHWMYTRRILPQMHFSRDGAGLFALLEVYSARQLSKPLDTLNAMLGILQLLAQYKHRPVYHVCGVPVLYTNHKAFDINDDSTVADPTPLDSDEDSIPARFRSNDNGPASIPLDGFVNGLCWRLQQPASRRPDFPSWSWTGWQGRIKRMGSDMPYIMQSFGFNIDVSIIPRYGDGHVGSAVPWNRYFDQLRTADDSSKDLWSGQNHVLEITASATTVRLRRPAEAFKVPGEWAGIVCVGNDVWQGQFSLTFSGEGDSTGVGTESLKSRLVQKPWAGIVLGNTRPRSHDTHNTCVLVVQEEQNQKQPAADGHVYWERVGLLRLDNCTLKEGMLERRTWRLK</sequence>
<keyword evidence="2 3" id="KW-0040">ANK repeat</keyword>
<dbReference type="SUPFAM" id="SSF48403">
    <property type="entry name" value="Ankyrin repeat"/>
    <property type="match status" value="3"/>
</dbReference>
<dbReference type="Proteomes" id="UP000277212">
    <property type="component" value="Unassembled WGS sequence"/>
</dbReference>
<feature type="repeat" description="ANK" evidence="3">
    <location>
        <begin position="526"/>
        <end position="558"/>
    </location>
</feature>
<comment type="caution">
    <text evidence="6">The sequence shown here is derived from an EMBL/GenBank/DDBJ whole genome shotgun (WGS) entry which is preliminary data.</text>
</comment>
<keyword evidence="1" id="KW-0677">Repeat</keyword>
<dbReference type="PANTHER" id="PTHR24166:SF48">
    <property type="entry name" value="PROTEIN VAPYRIN"/>
    <property type="match status" value="1"/>
</dbReference>
<evidence type="ECO:0000256" key="3">
    <source>
        <dbReference type="PROSITE-ProRule" id="PRU00023"/>
    </source>
</evidence>
<protein>
    <recommendedName>
        <fullName evidence="5">Heterokaryon incompatibility domain-containing protein</fullName>
    </recommendedName>
</protein>
<feature type="domain" description="Heterokaryon incompatibility" evidence="5">
    <location>
        <begin position="820"/>
        <end position="959"/>
    </location>
</feature>
<accession>A0A3M2SJ55</accession>